<feature type="region of interest" description="Disordered" evidence="1">
    <location>
        <begin position="1"/>
        <end position="29"/>
    </location>
</feature>
<gene>
    <name evidence="2" type="ORF">RF11_14981</name>
</gene>
<keyword evidence="3" id="KW-1185">Reference proteome</keyword>
<comment type="caution">
    <text evidence="2">The sequence shown here is derived from an EMBL/GenBank/DDBJ whole genome shotgun (WGS) entry which is preliminary data.</text>
</comment>
<dbReference type="AlphaFoldDB" id="A0A0C2NBR4"/>
<proteinExistence type="predicted"/>
<evidence type="ECO:0000313" key="2">
    <source>
        <dbReference type="EMBL" id="KII73790.1"/>
    </source>
</evidence>
<feature type="region of interest" description="Disordered" evidence="1">
    <location>
        <begin position="37"/>
        <end position="56"/>
    </location>
</feature>
<feature type="compositionally biased region" description="Polar residues" evidence="1">
    <location>
        <begin position="37"/>
        <end position="48"/>
    </location>
</feature>
<evidence type="ECO:0000256" key="1">
    <source>
        <dbReference type="SAM" id="MobiDB-lite"/>
    </source>
</evidence>
<evidence type="ECO:0000313" key="3">
    <source>
        <dbReference type="Proteomes" id="UP000031668"/>
    </source>
</evidence>
<protein>
    <submittedName>
        <fullName evidence="2">Uncharacterized protein</fullName>
    </submittedName>
</protein>
<accession>A0A0C2NBR4</accession>
<dbReference type="EMBL" id="JWZT01000661">
    <property type="protein sequence ID" value="KII73790.1"/>
    <property type="molecule type" value="Genomic_DNA"/>
</dbReference>
<organism evidence="2 3">
    <name type="scientific">Thelohanellus kitauei</name>
    <name type="common">Myxosporean</name>
    <dbReference type="NCBI Taxonomy" id="669202"/>
    <lineage>
        <taxon>Eukaryota</taxon>
        <taxon>Metazoa</taxon>
        <taxon>Cnidaria</taxon>
        <taxon>Myxozoa</taxon>
        <taxon>Myxosporea</taxon>
        <taxon>Bivalvulida</taxon>
        <taxon>Platysporina</taxon>
        <taxon>Myxobolidae</taxon>
        <taxon>Thelohanellus</taxon>
    </lineage>
</organism>
<reference evidence="2 3" key="1">
    <citation type="journal article" date="2014" name="Genome Biol. Evol.">
        <title>The genome of the myxosporean Thelohanellus kitauei shows adaptations to nutrient acquisition within its fish host.</title>
        <authorList>
            <person name="Yang Y."/>
            <person name="Xiong J."/>
            <person name="Zhou Z."/>
            <person name="Huo F."/>
            <person name="Miao W."/>
            <person name="Ran C."/>
            <person name="Liu Y."/>
            <person name="Zhang J."/>
            <person name="Feng J."/>
            <person name="Wang M."/>
            <person name="Wang M."/>
            <person name="Wang L."/>
            <person name="Yao B."/>
        </authorList>
    </citation>
    <scope>NUCLEOTIDE SEQUENCE [LARGE SCALE GENOMIC DNA]</scope>
    <source>
        <strain evidence="2">Wuqing</strain>
    </source>
</reference>
<dbReference type="Proteomes" id="UP000031668">
    <property type="component" value="Unassembled WGS sequence"/>
</dbReference>
<name>A0A0C2NBR4_THEKT</name>
<sequence>MKPLSVSQNNYKPGISDTFSETSPTTHYNTLSKAHNTAETKLPSQPDNQHGDQVDSQIDKTYQVTLQSIDEKTKWNEESIHVHNTREIHVSLNTGRSQNKWISSSMDDSDLTAVSCFFYKDIHKSTVYNFRDGFAVCAPKFVPISHSDG</sequence>